<dbReference type="AlphaFoldDB" id="A0A6P5Y2Z9"/>
<sequence length="148" mass="16619">MGLSPNFLLKPPLVFHHFPLYKRTQHVISPANSIKTDQKISRKSPSLTFSRMSGAAGKAWIVAATLIGAVEALSDQGICKWNYTIRSLHQHAMNNVRSFTEANMISSPSSSFSAAVSNKLREEKRRKAEEKMRKVMDLNCWGPNSVRF</sequence>
<gene>
    <name evidence="2" type="primary">LOC111288258</name>
</gene>
<dbReference type="KEGG" id="dzi:111288258"/>
<dbReference type="GeneID" id="111288258"/>
<proteinExistence type="predicted"/>
<evidence type="ECO:0000313" key="1">
    <source>
        <dbReference type="Proteomes" id="UP000515121"/>
    </source>
</evidence>
<dbReference type="Proteomes" id="UP000515121">
    <property type="component" value="Unplaced"/>
</dbReference>
<dbReference type="OrthoDB" id="691528at2759"/>
<protein>
    <submittedName>
        <fullName evidence="2">Uncharacterized protein LOC111288258</fullName>
    </submittedName>
</protein>
<accession>A0A6P5Y2Z9</accession>
<dbReference type="Pfam" id="PF12609">
    <property type="entry name" value="DUF3774"/>
    <property type="match status" value="1"/>
</dbReference>
<dbReference type="PANTHER" id="PTHR33090">
    <property type="entry name" value="DUF3774 DOMAIN PROTEIN-RELATED"/>
    <property type="match status" value="1"/>
</dbReference>
<dbReference type="InterPro" id="IPR022251">
    <property type="entry name" value="DUF3774_wound-induced"/>
</dbReference>
<reference evidence="2" key="1">
    <citation type="submission" date="2025-08" db="UniProtKB">
        <authorList>
            <consortium name="RefSeq"/>
        </authorList>
    </citation>
    <scope>IDENTIFICATION</scope>
    <source>
        <tissue evidence="2">Fruit stalk</tissue>
    </source>
</reference>
<organism evidence="1 2">
    <name type="scientific">Durio zibethinus</name>
    <name type="common">Durian</name>
    <dbReference type="NCBI Taxonomy" id="66656"/>
    <lineage>
        <taxon>Eukaryota</taxon>
        <taxon>Viridiplantae</taxon>
        <taxon>Streptophyta</taxon>
        <taxon>Embryophyta</taxon>
        <taxon>Tracheophyta</taxon>
        <taxon>Spermatophyta</taxon>
        <taxon>Magnoliopsida</taxon>
        <taxon>eudicotyledons</taxon>
        <taxon>Gunneridae</taxon>
        <taxon>Pentapetalae</taxon>
        <taxon>rosids</taxon>
        <taxon>malvids</taxon>
        <taxon>Malvales</taxon>
        <taxon>Malvaceae</taxon>
        <taxon>Helicteroideae</taxon>
        <taxon>Durio</taxon>
    </lineage>
</organism>
<name>A0A6P5Y2Z9_DURZI</name>
<dbReference type="RefSeq" id="XP_022734809.1">
    <property type="nucleotide sequence ID" value="XM_022879074.1"/>
</dbReference>
<keyword evidence="1" id="KW-1185">Reference proteome</keyword>
<evidence type="ECO:0000313" key="2">
    <source>
        <dbReference type="RefSeq" id="XP_022734809.1"/>
    </source>
</evidence>